<accession>A0A397J4B8</accession>
<gene>
    <name evidence="2" type="ORF">Glove_99g177</name>
</gene>
<evidence type="ECO:0000313" key="2">
    <source>
        <dbReference type="EMBL" id="RHZ83165.1"/>
    </source>
</evidence>
<feature type="region of interest" description="Disordered" evidence="1">
    <location>
        <begin position="41"/>
        <end position="139"/>
    </location>
</feature>
<feature type="compositionally biased region" description="Low complexity" evidence="1">
    <location>
        <begin position="121"/>
        <end position="134"/>
    </location>
</feature>
<evidence type="ECO:0000313" key="3">
    <source>
        <dbReference type="Proteomes" id="UP000266861"/>
    </source>
</evidence>
<name>A0A397J4B8_9GLOM</name>
<evidence type="ECO:0000256" key="1">
    <source>
        <dbReference type="SAM" id="MobiDB-lite"/>
    </source>
</evidence>
<dbReference type="AlphaFoldDB" id="A0A397J4B8"/>
<feature type="compositionally biased region" description="Low complexity" evidence="1">
    <location>
        <begin position="94"/>
        <end position="113"/>
    </location>
</feature>
<reference evidence="2 3" key="1">
    <citation type="submission" date="2018-08" db="EMBL/GenBank/DDBJ databases">
        <title>Genome and evolution of the arbuscular mycorrhizal fungus Diversispora epigaea (formerly Glomus versiforme) and its bacterial endosymbionts.</title>
        <authorList>
            <person name="Sun X."/>
            <person name="Fei Z."/>
            <person name="Harrison M."/>
        </authorList>
    </citation>
    <scope>NUCLEOTIDE SEQUENCE [LARGE SCALE GENOMIC DNA]</scope>
    <source>
        <strain evidence="2 3">IT104</strain>
    </source>
</reference>
<keyword evidence="3" id="KW-1185">Reference proteome</keyword>
<comment type="caution">
    <text evidence="2">The sequence shown here is derived from an EMBL/GenBank/DDBJ whole genome shotgun (WGS) entry which is preliminary data.</text>
</comment>
<feature type="compositionally biased region" description="Low complexity" evidence="1">
    <location>
        <begin position="61"/>
        <end position="86"/>
    </location>
</feature>
<sequence>MATNADYGKYYKTALKKFTEITESPPSSINCSITQLKNISHKNDKKNIKVTKEETLPPPLSFYSLPPLSLSLTSSSLSLSPPQISYPQPPSPSSPTSSSTSSPTSSPLTSSPTSSPPTSSPPTSSQQILSSSPQNKQIESPYPSIIASASIHQNSSNNNNNNNNNNVDFYKIDWPEEDDGWVYIKNSMDDSDCGVTYFNVEDNLSTKTCLISRAVGKSITTTANTTTVKSSYLNNNNDRDDEDVYFIL</sequence>
<organism evidence="2 3">
    <name type="scientific">Diversispora epigaea</name>
    <dbReference type="NCBI Taxonomy" id="1348612"/>
    <lineage>
        <taxon>Eukaryota</taxon>
        <taxon>Fungi</taxon>
        <taxon>Fungi incertae sedis</taxon>
        <taxon>Mucoromycota</taxon>
        <taxon>Glomeromycotina</taxon>
        <taxon>Glomeromycetes</taxon>
        <taxon>Diversisporales</taxon>
        <taxon>Diversisporaceae</taxon>
        <taxon>Diversispora</taxon>
    </lineage>
</organism>
<dbReference type="Proteomes" id="UP000266861">
    <property type="component" value="Unassembled WGS sequence"/>
</dbReference>
<protein>
    <submittedName>
        <fullName evidence="2">Uncharacterized protein</fullName>
    </submittedName>
</protein>
<proteinExistence type="predicted"/>
<feature type="compositionally biased region" description="Basic and acidic residues" evidence="1">
    <location>
        <begin position="41"/>
        <end position="55"/>
    </location>
</feature>
<dbReference type="EMBL" id="PQFF01000092">
    <property type="protein sequence ID" value="RHZ83165.1"/>
    <property type="molecule type" value="Genomic_DNA"/>
</dbReference>